<dbReference type="InterPro" id="IPR023393">
    <property type="entry name" value="START-like_dom_sf"/>
</dbReference>
<dbReference type="AlphaFoldDB" id="A0A6S6T6N6"/>
<proteinExistence type="inferred from homology"/>
<name>A0A6S6T6N6_9BACT</name>
<reference evidence="3" key="1">
    <citation type="submission" date="2020-01" db="EMBL/GenBank/DDBJ databases">
        <authorList>
            <person name="Meier V. D."/>
            <person name="Meier V D."/>
        </authorList>
    </citation>
    <scope>NUCLEOTIDE SEQUENCE</scope>
    <source>
        <strain evidence="3">HLG_WM_MAG_12</strain>
    </source>
</reference>
<evidence type="ECO:0000259" key="2">
    <source>
        <dbReference type="Pfam" id="PF03364"/>
    </source>
</evidence>
<dbReference type="Pfam" id="PF03364">
    <property type="entry name" value="Polyketide_cyc"/>
    <property type="match status" value="1"/>
</dbReference>
<gene>
    <name evidence="3" type="ORF">HELGO_WM27284</name>
</gene>
<evidence type="ECO:0000313" key="3">
    <source>
        <dbReference type="EMBL" id="CAA6816432.1"/>
    </source>
</evidence>
<dbReference type="CDD" id="cd07820">
    <property type="entry name" value="SRPBCC_3"/>
    <property type="match status" value="1"/>
</dbReference>
<dbReference type="SUPFAM" id="SSF55961">
    <property type="entry name" value="Bet v1-like"/>
    <property type="match status" value="1"/>
</dbReference>
<sequence length="151" mass="18089">MRNKFKYSSRIDCEVEDLFDFHKDTSNLEAITPPDIKVKLLSSNFNANKNEILKLKTYKYGIPATWEIQISKLEYPNLIVDTALKSPFKHWEHSHIFREYGFECVLEDSIEYELKFFNNIARKFVEKQLTAMFEYRHKITKNILEKKSKKQ</sequence>
<evidence type="ECO:0000256" key="1">
    <source>
        <dbReference type="ARBA" id="ARBA00008918"/>
    </source>
</evidence>
<dbReference type="EMBL" id="CACVAW010000069">
    <property type="protein sequence ID" value="CAA6816432.1"/>
    <property type="molecule type" value="Genomic_DNA"/>
</dbReference>
<accession>A0A6S6T6N6</accession>
<comment type="similarity">
    <text evidence="1">Belongs to the ribosome association toxin RatA family.</text>
</comment>
<dbReference type="Gene3D" id="3.30.530.20">
    <property type="match status" value="1"/>
</dbReference>
<dbReference type="InterPro" id="IPR005031">
    <property type="entry name" value="COQ10_START"/>
</dbReference>
<feature type="domain" description="Coenzyme Q-binding protein COQ10 START" evidence="2">
    <location>
        <begin position="12"/>
        <end position="129"/>
    </location>
</feature>
<protein>
    <recommendedName>
        <fullName evidence="2">Coenzyme Q-binding protein COQ10 START domain-containing protein</fullName>
    </recommendedName>
</protein>
<organism evidence="3">
    <name type="scientific">uncultured Campylobacterales bacterium</name>
    <dbReference type="NCBI Taxonomy" id="352960"/>
    <lineage>
        <taxon>Bacteria</taxon>
        <taxon>Pseudomonadati</taxon>
        <taxon>Campylobacterota</taxon>
        <taxon>Epsilonproteobacteria</taxon>
        <taxon>Campylobacterales</taxon>
        <taxon>environmental samples</taxon>
    </lineage>
</organism>